<keyword evidence="3" id="KW-0238">DNA-binding</keyword>
<evidence type="ECO:0000256" key="1">
    <source>
        <dbReference type="ARBA" id="ARBA00009913"/>
    </source>
</evidence>
<evidence type="ECO:0000256" key="2">
    <source>
        <dbReference type="ARBA" id="ARBA00022908"/>
    </source>
</evidence>
<dbReference type="GO" id="GO:0003677">
    <property type="term" value="F:DNA binding"/>
    <property type="evidence" value="ECO:0007669"/>
    <property type="project" value="UniProtKB-KW"/>
</dbReference>
<name>A0A4Q1TZJ7_9LACO</name>
<dbReference type="GO" id="GO:0015074">
    <property type="term" value="P:DNA integration"/>
    <property type="evidence" value="ECO:0007669"/>
    <property type="project" value="UniProtKB-KW"/>
</dbReference>
<dbReference type="CDD" id="cd03768">
    <property type="entry name" value="SR_ResInv"/>
    <property type="match status" value="1"/>
</dbReference>
<keyword evidence="4" id="KW-0233">DNA recombination</keyword>
<dbReference type="PANTHER" id="PTHR30461">
    <property type="entry name" value="DNA-INVERTASE FROM LAMBDOID PROPHAGE"/>
    <property type="match status" value="1"/>
</dbReference>
<accession>A0A4Q1TZJ7</accession>
<dbReference type="PROSITE" id="PS00397">
    <property type="entry name" value="RECOMBINASES_1"/>
    <property type="match status" value="1"/>
</dbReference>
<keyword evidence="11" id="KW-1185">Reference proteome</keyword>
<reference evidence="8 10" key="1">
    <citation type="submission" date="2017-01" db="EMBL/GenBank/DDBJ databases">
        <title>Lactobacillus chiayiensis sp. nov., a lactic acid bacterium isolated from compost.</title>
        <authorList>
            <person name="Huang C.-H."/>
        </authorList>
    </citation>
    <scope>NUCLEOTIDE SEQUENCE [LARGE SCALE GENOMIC DNA]</scope>
    <source>
        <strain evidence="8">Chh01</strain>
        <strain evidence="10">chh01</strain>
    </source>
</reference>
<dbReference type="InterPro" id="IPR009057">
    <property type="entry name" value="Homeodomain-like_sf"/>
</dbReference>
<dbReference type="Gene3D" id="3.40.50.1390">
    <property type="entry name" value="Resolvase, N-terminal catalytic domain"/>
    <property type="match status" value="1"/>
</dbReference>
<dbReference type="InterPro" id="IPR050639">
    <property type="entry name" value="SSR_resolvase"/>
</dbReference>
<proteinExistence type="inferred from homology"/>
<comment type="similarity">
    <text evidence="1">Belongs to the site-specific recombinase resolvase family.</text>
</comment>
<dbReference type="RefSeq" id="WP_129301903.1">
    <property type="nucleotide sequence ID" value="NZ_CP074378.1"/>
</dbReference>
<dbReference type="Gene3D" id="1.10.10.60">
    <property type="entry name" value="Homeodomain-like"/>
    <property type="match status" value="1"/>
</dbReference>
<dbReference type="OrthoDB" id="9797501at2"/>
<sequence>MKYGYARVSTEGQMLESQVQELLNAGVDKIYKEKYTGTTIYRPVFEKLLKKLKPRDVLVVTKLDRFARNTHEALEVMQSLFDRQVAVYILNVGLIDETPTGKLIFTVFSAFAQFERDMILTRTQEGKKYAREHNPNYKEGRKRTYSDAQIENAYKWKTCGNTFREVSKRSGISVSTLKRRFAMLHPNNHHSKM</sequence>
<dbReference type="GO" id="GO:0000150">
    <property type="term" value="F:DNA strand exchange activity"/>
    <property type="evidence" value="ECO:0007669"/>
    <property type="project" value="InterPro"/>
</dbReference>
<dbReference type="InterPro" id="IPR006119">
    <property type="entry name" value="Resolv_N"/>
</dbReference>
<dbReference type="Proteomes" id="UP001164790">
    <property type="component" value="Chromosome"/>
</dbReference>
<evidence type="ECO:0000256" key="5">
    <source>
        <dbReference type="PIRSR" id="PIRSR606118-50"/>
    </source>
</evidence>
<feature type="active site" description="O-(5'-phospho-DNA)-serine intermediate" evidence="5 6">
    <location>
        <position position="9"/>
    </location>
</feature>
<evidence type="ECO:0000313" key="10">
    <source>
        <dbReference type="Proteomes" id="UP000290475"/>
    </source>
</evidence>
<evidence type="ECO:0000313" key="8">
    <source>
        <dbReference type="EMBL" id="RXT24606.1"/>
    </source>
</evidence>
<evidence type="ECO:0000256" key="4">
    <source>
        <dbReference type="ARBA" id="ARBA00023172"/>
    </source>
</evidence>
<dbReference type="SUPFAM" id="SSF46689">
    <property type="entry name" value="Homeodomain-like"/>
    <property type="match status" value="1"/>
</dbReference>
<dbReference type="PROSITE" id="PS51736">
    <property type="entry name" value="RECOMBINASES_3"/>
    <property type="match status" value="1"/>
</dbReference>
<organism evidence="8 10">
    <name type="scientific">Lacticaseibacillus chiayiensis</name>
    <dbReference type="NCBI Taxonomy" id="2100821"/>
    <lineage>
        <taxon>Bacteria</taxon>
        <taxon>Bacillati</taxon>
        <taxon>Bacillota</taxon>
        <taxon>Bacilli</taxon>
        <taxon>Lactobacillales</taxon>
        <taxon>Lactobacillaceae</taxon>
        <taxon>Lacticaseibacillus</taxon>
    </lineage>
</organism>
<dbReference type="EMBL" id="MSSM01000017">
    <property type="protein sequence ID" value="RXT24606.1"/>
    <property type="molecule type" value="Genomic_DNA"/>
</dbReference>
<dbReference type="InterPro" id="IPR006118">
    <property type="entry name" value="Recombinase_CS"/>
</dbReference>
<gene>
    <name evidence="8" type="ORF">BVJ53_07620</name>
    <name evidence="9" type="ORF">OFW50_02620</name>
</gene>
<evidence type="ECO:0000256" key="6">
    <source>
        <dbReference type="PROSITE-ProRule" id="PRU10137"/>
    </source>
</evidence>
<evidence type="ECO:0000313" key="11">
    <source>
        <dbReference type="Proteomes" id="UP001164790"/>
    </source>
</evidence>
<keyword evidence="2" id="KW-0229">DNA integration</keyword>
<evidence type="ECO:0000256" key="3">
    <source>
        <dbReference type="ARBA" id="ARBA00023125"/>
    </source>
</evidence>
<protein>
    <submittedName>
        <fullName evidence="9">Recombinase family protein</fullName>
    </submittedName>
    <submittedName>
        <fullName evidence="8">Resolvase</fullName>
    </submittedName>
</protein>
<dbReference type="InterPro" id="IPR036162">
    <property type="entry name" value="Resolvase-like_N_sf"/>
</dbReference>
<dbReference type="Proteomes" id="UP000290475">
    <property type="component" value="Unassembled WGS sequence"/>
</dbReference>
<dbReference type="PANTHER" id="PTHR30461:SF2">
    <property type="entry name" value="SERINE RECOMBINASE PINE-RELATED"/>
    <property type="match status" value="1"/>
</dbReference>
<dbReference type="SMART" id="SM00857">
    <property type="entry name" value="Resolvase"/>
    <property type="match status" value="1"/>
</dbReference>
<evidence type="ECO:0000313" key="9">
    <source>
        <dbReference type="EMBL" id="UYN57016.1"/>
    </source>
</evidence>
<dbReference type="EMBL" id="CP107523">
    <property type="protein sequence ID" value="UYN57016.1"/>
    <property type="molecule type" value="Genomic_DNA"/>
</dbReference>
<dbReference type="SUPFAM" id="SSF53041">
    <property type="entry name" value="Resolvase-like"/>
    <property type="match status" value="1"/>
</dbReference>
<dbReference type="Pfam" id="PF00239">
    <property type="entry name" value="Resolvase"/>
    <property type="match status" value="1"/>
</dbReference>
<reference evidence="9" key="2">
    <citation type="submission" date="2022-10" db="EMBL/GenBank/DDBJ databases">
        <title>Comparative genomic analysis and in-vitro probiotic properties of the potential probiotic L. chiayiensis AACE 3.</title>
        <authorList>
            <person name="Kang X."/>
        </authorList>
    </citation>
    <scope>NUCLEOTIDE SEQUENCE</scope>
    <source>
        <strain evidence="9">AACE 3</strain>
    </source>
</reference>
<dbReference type="AlphaFoldDB" id="A0A4Q1TZJ7"/>
<feature type="domain" description="Resolvase/invertase-type recombinase catalytic" evidence="7">
    <location>
        <begin position="1"/>
        <end position="134"/>
    </location>
</feature>
<evidence type="ECO:0000259" key="7">
    <source>
        <dbReference type="PROSITE" id="PS51736"/>
    </source>
</evidence>